<reference evidence="1" key="1">
    <citation type="submission" date="2023-04" db="EMBL/GenBank/DDBJ databases">
        <title>Aspergillus oryzae NBRC 4228.</title>
        <authorList>
            <person name="Ichikawa N."/>
            <person name="Sato H."/>
            <person name="Tonouchi N."/>
        </authorList>
    </citation>
    <scope>NUCLEOTIDE SEQUENCE</scope>
    <source>
        <strain evidence="1">NBRC 4228</strain>
    </source>
</reference>
<dbReference type="AlphaFoldDB" id="A0AAN4YHJ9"/>
<comment type="caution">
    <text evidence="1">The sequence shown here is derived from an EMBL/GenBank/DDBJ whole genome shotgun (WGS) entry which is preliminary data.</text>
</comment>
<proteinExistence type="predicted"/>
<sequence length="127" mass="13770">MTAAVSTSHKPIYVEPLGSTNYPPCPIPAQETKMAPGNDGCNRGPAGPRSNCCSSDQFQGGIPKISTVSKLWSNPQRLELNRREVFGPDLLPDPTRSGPPNDMVYLEISHLRLAATRALQRMNLTPA</sequence>
<protein>
    <submittedName>
        <fullName evidence="1">Unnamed protein product</fullName>
    </submittedName>
</protein>
<organism evidence="1 2">
    <name type="scientific">Aspergillus oryzae</name>
    <name type="common">Yellow koji mold</name>
    <dbReference type="NCBI Taxonomy" id="5062"/>
    <lineage>
        <taxon>Eukaryota</taxon>
        <taxon>Fungi</taxon>
        <taxon>Dikarya</taxon>
        <taxon>Ascomycota</taxon>
        <taxon>Pezizomycotina</taxon>
        <taxon>Eurotiomycetes</taxon>
        <taxon>Eurotiomycetidae</taxon>
        <taxon>Eurotiales</taxon>
        <taxon>Aspergillaceae</taxon>
        <taxon>Aspergillus</taxon>
        <taxon>Aspergillus subgen. Circumdati</taxon>
    </lineage>
</organism>
<gene>
    <name evidence="1" type="ORF">Aory04_000417100</name>
</gene>
<evidence type="ECO:0000313" key="2">
    <source>
        <dbReference type="Proteomes" id="UP001165205"/>
    </source>
</evidence>
<dbReference type="Proteomes" id="UP001165205">
    <property type="component" value="Unassembled WGS sequence"/>
</dbReference>
<evidence type="ECO:0000313" key="1">
    <source>
        <dbReference type="EMBL" id="GMG27568.1"/>
    </source>
</evidence>
<accession>A0AAN4YHJ9</accession>
<dbReference type="EMBL" id="BSYA01000036">
    <property type="protein sequence ID" value="GMG27568.1"/>
    <property type="molecule type" value="Genomic_DNA"/>
</dbReference>
<name>A0AAN4YHJ9_ASPOZ</name>